<sequence length="192" mass="22049">MVSILHHCLIFGVHYTDLEQAVKLNNQNGEVLVCIARIYHQQGKLNNALKTYDKANKLIKSSELLKEQAVIYKLLGNEKDAILSQHKAHLQQLDEGKVPSLQAYGKWTFFKQETTVFGTGEIFRTIHLERIRELLLSNDINPVTIVTMREKLNQSPAFNHLPSIFSQLDRIDLQTRNQHVRNFSDNTSKTTP</sequence>
<evidence type="ECO:0000313" key="1">
    <source>
        <dbReference type="EMBL" id="BCA95724.1"/>
    </source>
</evidence>
<dbReference type="EMBL" id="AP022839">
    <property type="protein sequence ID" value="BCA95724.1"/>
    <property type="molecule type" value="Genomic_DNA"/>
</dbReference>
<name>A0A6F8T4W6_9GAMM</name>
<dbReference type="Proteomes" id="UP000502894">
    <property type="component" value="Chromosome"/>
</dbReference>
<dbReference type="Gene3D" id="1.25.40.10">
    <property type="entry name" value="Tetratricopeptide repeat domain"/>
    <property type="match status" value="1"/>
</dbReference>
<dbReference type="SUPFAM" id="SSF48452">
    <property type="entry name" value="TPR-like"/>
    <property type="match status" value="1"/>
</dbReference>
<evidence type="ECO:0000313" key="2">
    <source>
        <dbReference type="Proteomes" id="UP000502894"/>
    </source>
</evidence>
<protein>
    <submittedName>
        <fullName evidence="1">Uncharacterized protein</fullName>
    </submittedName>
</protein>
<dbReference type="InterPro" id="IPR011990">
    <property type="entry name" value="TPR-like_helical_dom_sf"/>
</dbReference>
<dbReference type="RefSeq" id="WP_173237248.1">
    <property type="nucleotide sequence ID" value="NZ_AP022839.1"/>
</dbReference>
<gene>
    <name evidence="1" type="ORF">TUM19329_20850</name>
</gene>
<accession>A0A6F8T4W6</accession>
<dbReference type="KEGG" id="lant:TUM19329_20850"/>
<proteinExistence type="predicted"/>
<organism evidence="1 2">
    <name type="scientific">Legionella antarctica</name>
    <dbReference type="NCBI Taxonomy" id="2708020"/>
    <lineage>
        <taxon>Bacteria</taxon>
        <taxon>Pseudomonadati</taxon>
        <taxon>Pseudomonadota</taxon>
        <taxon>Gammaproteobacteria</taxon>
        <taxon>Legionellales</taxon>
        <taxon>Legionellaceae</taxon>
        <taxon>Legionella</taxon>
    </lineage>
</organism>
<dbReference type="AlphaFoldDB" id="A0A6F8T4W6"/>
<reference evidence="1" key="1">
    <citation type="journal article" date="2020" name="Microbiol. Resour. Announc.">
        <title>Complete Genome Sequence of Novel Psychrotolerant Legionella Strain TUM19329, Isolated from Antarctic Lake Sediment.</title>
        <authorList>
            <person name="Shimada S."/>
            <person name="Nakai R."/>
            <person name="Aoki K."/>
            <person name="Shimoeda N."/>
            <person name="Ohno G."/>
            <person name="Miyazaki Y."/>
            <person name="Kudoh S."/>
            <person name="Imura S."/>
            <person name="Watanabe K."/>
            <person name="Ishii Y."/>
            <person name="Tateda K."/>
        </authorList>
    </citation>
    <scope>NUCLEOTIDE SEQUENCE [LARGE SCALE GENOMIC DNA]</scope>
    <source>
        <strain evidence="1">TUM19329</strain>
    </source>
</reference>
<keyword evidence="2" id="KW-1185">Reference proteome</keyword>